<protein>
    <submittedName>
        <fullName evidence="9">ATP-dependent RNA helicase DEAH11-like chloroplastic protein</fullName>
    </submittedName>
</protein>
<dbReference type="GO" id="GO:0008270">
    <property type="term" value="F:zinc ion binding"/>
    <property type="evidence" value="ECO:0007669"/>
    <property type="project" value="UniProtKB-KW"/>
</dbReference>
<keyword evidence="9" id="KW-0067">ATP-binding</keyword>
<dbReference type="AlphaFoldDB" id="A0A8T9C317"/>
<dbReference type="GO" id="GO:0004842">
    <property type="term" value="F:ubiquitin-protein transferase activity"/>
    <property type="evidence" value="ECO:0007669"/>
    <property type="project" value="InterPro"/>
</dbReference>
<dbReference type="CDD" id="cd20335">
    <property type="entry name" value="BRcat_RBR"/>
    <property type="match status" value="1"/>
</dbReference>
<dbReference type="InterPro" id="IPR044066">
    <property type="entry name" value="TRIAD_supradom"/>
</dbReference>
<dbReference type="InterPro" id="IPR013083">
    <property type="entry name" value="Znf_RING/FYVE/PHD"/>
</dbReference>
<keyword evidence="3" id="KW-0677">Repeat</keyword>
<dbReference type="CDD" id="cd22584">
    <property type="entry name" value="Rcat_RBR_unk"/>
    <property type="match status" value="1"/>
</dbReference>
<keyword evidence="1" id="KW-0808">Transferase</keyword>
<evidence type="ECO:0000256" key="3">
    <source>
        <dbReference type="ARBA" id="ARBA00022737"/>
    </source>
</evidence>
<feature type="compositionally biased region" description="Polar residues" evidence="7">
    <location>
        <begin position="214"/>
        <end position="242"/>
    </location>
</feature>
<feature type="region of interest" description="Disordered" evidence="7">
    <location>
        <begin position="329"/>
        <end position="504"/>
    </location>
</feature>
<feature type="region of interest" description="Disordered" evidence="7">
    <location>
        <begin position="523"/>
        <end position="577"/>
    </location>
</feature>
<evidence type="ECO:0000256" key="1">
    <source>
        <dbReference type="ARBA" id="ARBA00022679"/>
    </source>
</evidence>
<evidence type="ECO:0000313" key="9">
    <source>
        <dbReference type="EMBL" id="TVY78384.1"/>
    </source>
</evidence>
<evidence type="ECO:0000256" key="4">
    <source>
        <dbReference type="ARBA" id="ARBA00022771"/>
    </source>
</evidence>
<feature type="compositionally biased region" description="Pro residues" evidence="7">
    <location>
        <begin position="146"/>
        <end position="158"/>
    </location>
</feature>
<feature type="compositionally biased region" description="Polar residues" evidence="7">
    <location>
        <begin position="333"/>
        <end position="344"/>
    </location>
</feature>
<keyword evidence="10" id="KW-1185">Reference proteome</keyword>
<feature type="compositionally biased region" description="Basic and acidic residues" evidence="7">
    <location>
        <begin position="540"/>
        <end position="556"/>
    </location>
</feature>
<comment type="caution">
    <text evidence="9">The sequence shown here is derived from an EMBL/GenBank/DDBJ whole genome shotgun (WGS) entry which is preliminary data.</text>
</comment>
<dbReference type="Gene3D" id="3.30.40.10">
    <property type="entry name" value="Zinc/RING finger domain, C3HC4 (zinc finger)"/>
    <property type="match status" value="1"/>
</dbReference>
<keyword evidence="6" id="KW-0862">Zinc</keyword>
<feature type="compositionally biased region" description="Low complexity" evidence="7">
    <location>
        <begin position="484"/>
        <end position="500"/>
    </location>
</feature>
<keyword evidence="2" id="KW-0479">Metal-binding</keyword>
<dbReference type="PANTHER" id="PTHR11685">
    <property type="entry name" value="RBR FAMILY RING FINGER AND IBR DOMAIN-CONTAINING"/>
    <property type="match status" value="1"/>
</dbReference>
<evidence type="ECO:0000259" key="8">
    <source>
        <dbReference type="PROSITE" id="PS51873"/>
    </source>
</evidence>
<organism evidence="9 10">
    <name type="scientific">Lachnellula suecica</name>
    <dbReference type="NCBI Taxonomy" id="602035"/>
    <lineage>
        <taxon>Eukaryota</taxon>
        <taxon>Fungi</taxon>
        <taxon>Dikarya</taxon>
        <taxon>Ascomycota</taxon>
        <taxon>Pezizomycotina</taxon>
        <taxon>Leotiomycetes</taxon>
        <taxon>Helotiales</taxon>
        <taxon>Lachnaceae</taxon>
        <taxon>Lachnellula</taxon>
    </lineage>
</organism>
<proteinExistence type="predicted"/>
<feature type="domain" description="RING-type" evidence="8">
    <location>
        <begin position="580"/>
        <end position="770"/>
    </location>
</feature>
<name>A0A8T9C317_9HELO</name>
<feature type="compositionally biased region" description="Pro residues" evidence="7">
    <location>
        <begin position="110"/>
        <end position="131"/>
    </location>
</feature>
<gene>
    <name evidence="9" type="ORF">LSUE1_G006624</name>
</gene>
<dbReference type="InterPro" id="IPR031127">
    <property type="entry name" value="E3_UB_ligase_RBR"/>
</dbReference>
<keyword evidence="9" id="KW-0378">Hydrolase</keyword>
<dbReference type="OrthoDB" id="9977870at2759"/>
<feature type="region of interest" description="Disordered" evidence="7">
    <location>
        <begin position="110"/>
        <end position="304"/>
    </location>
</feature>
<evidence type="ECO:0000256" key="5">
    <source>
        <dbReference type="ARBA" id="ARBA00022786"/>
    </source>
</evidence>
<keyword evidence="4" id="KW-0863">Zinc-finger</keyword>
<dbReference type="Proteomes" id="UP000469558">
    <property type="component" value="Unassembled WGS sequence"/>
</dbReference>
<dbReference type="PROSITE" id="PS00518">
    <property type="entry name" value="ZF_RING_1"/>
    <property type="match status" value="1"/>
</dbReference>
<dbReference type="PROSITE" id="PS51873">
    <property type="entry name" value="TRIAD"/>
    <property type="match status" value="1"/>
</dbReference>
<feature type="compositionally biased region" description="Low complexity" evidence="7">
    <location>
        <begin position="161"/>
        <end position="181"/>
    </location>
</feature>
<keyword evidence="5" id="KW-0833">Ubl conjugation pathway</keyword>
<feature type="compositionally biased region" description="Basic and acidic residues" evidence="7">
    <location>
        <begin position="289"/>
        <end position="298"/>
    </location>
</feature>
<evidence type="ECO:0000256" key="6">
    <source>
        <dbReference type="ARBA" id="ARBA00022833"/>
    </source>
</evidence>
<dbReference type="GO" id="GO:0004386">
    <property type="term" value="F:helicase activity"/>
    <property type="evidence" value="ECO:0007669"/>
    <property type="project" value="UniProtKB-KW"/>
</dbReference>
<sequence>MAPEPRRPFVGFVDDNTSALILEVQLQDVDQLLQAELKTARQPSEFAQTLMLQKEDIEGALAIIKDRQMSRSIARAVAQDAHMIETSLAQERLAASDRAFACKLAGVTAPPPYNPTPPQTPLGPPAQPAQPPIAKLQGHASFRPESTPPHTPRAPPPHFRGQGTPTPSAPPQAQAVSSQAGTNRPSGAADTEFRRGIPPQAPQAPLETLRGLLTNPSSQPARTPQTATNSKSQSLDPSQTFKNAPDKPVETLNQSNTQRNIPAPAQNSATHADHRSKLGNGPTVSTNVKHTEKAETRHFNTPSVTSQIDLNVSQTGVGRQLVSVSKVAADAEANSTPLELSTTPAKRALEDASNDPETSKRQDTGCAKIGNGDLHGDGNPTSAPAHHLRPGKRALEEHSLSQEPSAKRVDTGKGKDGTLHTGGDTAPSISNAPVGSAPQEIRPAKRSLENPEDQQPATKRIDTGKAKAVSALEKLDSDLGEQKSNGTATESTSTTKTSSSANFTQYRESVNKRIIFPRNVSEPTNCETFEKPSKSTTFTNHRESVNEKIQARKKAPEQTQSGSSEKPSDPPAVSSTSTFGQLTCISCGDIFYAYGAARMPCSHVYCQTCLQTVVTNALTDEAMFPPRCCKQPFMLDDMRRLLSPELISQYGERKVEFETADRTYCSNSACSAFLYPVNITEKEKVGVCPVCFTVTCTMCKGIEHLDECPKDGGILEVLELAEKSGWKRCKKCSRVIELRQGCNNITCKCKAEWCYVCGDPWKTCACPQWDENMLLDQAQRVADRQQPGPARQEQVAAVARQLVILHDCEHEEFTKVYGEYECDECSDEMPWYINRCDQCDIEVCNMCRYNVL</sequence>
<evidence type="ECO:0000313" key="10">
    <source>
        <dbReference type="Proteomes" id="UP000469558"/>
    </source>
</evidence>
<feature type="compositionally biased region" description="Polar residues" evidence="7">
    <location>
        <begin position="251"/>
        <end position="270"/>
    </location>
</feature>
<dbReference type="GO" id="GO:0016567">
    <property type="term" value="P:protein ubiquitination"/>
    <property type="evidence" value="ECO:0007669"/>
    <property type="project" value="InterPro"/>
</dbReference>
<evidence type="ECO:0000256" key="7">
    <source>
        <dbReference type="SAM" id="MobiDB-lite"/>
    </source>
</evidence>
<dbReference type="EMBL" id="QGMK01000779">
    <property type="protein sequence ID" value="TVY78384.1"/>
    <property type="molecule type" value="Genomic_DNA"/>
</dbReference>
<evidence type="ECO:0000256" key="2">
    <source>
        <dbReference type="ARBA" id="ARBA00022723"/>
    </source>
</evidence>
<dbReference type="Gene3D" id="1.20.120.1750">
    <property type="match status" value="1"/>
</dbReference>
<dbReference type="InterPro" id="IPR017907">
    <property type="entry name" value="Znf_RING_CS"/>
</dbReference>
<keyword evidence="9" id="KW-0547">Nucleotide-binding</keyword>
<feature type="compositionally biased region" description="Basic and acidic residues" evidence="7">
    <location>
        <begin position="393"/>
        <end position="418"/>
    </location>
</feature>
<reference evidence="9 10" key="1">
    <citation type="submission" date="2018-05" db="EMBL/GenBank/DDBJ databases">
        <title>Genome sequencing and assembly of the regulated plant pathogen Lachnellula willkommii and related sister species for the development of diagnostic species identification markers.</title>
        <authorList>
            <person name="Giroux E."/>
            <person name="Bilodeau G."/>
        </authorList>
    </citation>
    <scope>NUCLEOTIDE SEQUENCE [LARGE SCALE GENOMIC DNA]</scope>
    <source>
        <strain evidence="9 10">CBS 268.59</strain>
    </source>
</reference>
<dbReference type="SUPFAM" id="SSF57850">
    <property type="entry name" value="RING/U-box"/>
    <property type="match status" value="2"/>
</dbReference>
<accession>A0A8T9C317</accession>
<keyword evidence="9" id="KW-0347">Helicase</keyword>